<feature type="region of interest" description="Disordered" evidence="1">
    <location>
        <begin position="408"/>
        <end position="434"/>
    </location>
</feature>
<feature type="transmembrane region" description="Helical" evidence="2">
    <location>
        <begin position="226"/>
        <end position="244"/>
    </location>
</feature>
<evidence type="ECO:0000313" key="4">
    <source>
        <dbReference type="Proteomes" id="UP000199413"/>
    </source>
</evidence>
<reference evidence="4" key="1">
    <citation type="submission" date="2016-06" db="EMBL/GenBank/DDBJ databases">
        <authorList>
            <person name="Varghese N."/>
            <person name="Submissions Spin"/>
        </authorList>
    </citation>
    <scope>NUCLEOTIDE SEQUENCE [LARGE SCALE GENOMIC DNA]</scope>
    <source>
        <strain evidence="4">DSM 45431</strain>
    </source>
</reference>
<dbReference type="PANTHER" id="PTHR36840">
    <property type="entry name" value="BLL5714 PROTEIN"/>
    <property type="match status" value="1"/>
</dbReference>
<evidence type="ECO:0000256" key="2">
    <source>
        <dbReference type="SAM" id="Phobius"/>
    </source>
</evidence>
<feature type="transmembrane region" description="Helical" evidence="2">
    <location>
        <begin position="250"/>
        <end position="269"/>
    </location>
</feature>
<keyword evidence="4" id="KW-1185">Reference proteome</keyword>
<proteinExistence type="predicted"/>
<feature type="transmembrane region" description="Helical" evidence="2">
    <location>
        <begin position="181"/>
        <end position="205"/>
    </location>
</feature>
<evidence type="ECO:0000256" key="1">
    <source>
        <dbReference type="SAM" id="MobiDB-lite"/>
    </source>
</evidence>
<organism evidence="3 4">
    <name type="scientific">Micromonospora rhizosphaerae</name>
    <dbReference type="NCBI Taxonomy" id="568872"/>
    <lineage>
        <taxon>Bacteria</taxon>
        <taxon>Bacillati</taxon>
        <taxon>Actinomycetota</taxon>
        <taxon>Actinomycetes</taxon>
        <taxon>Micromonosporales</taxon>
        <taxon>Micromonosporaceae</taxon>
        <taxon>Micromonospora</taxon>
    </lineage>
</organism>
<feature type="transmembrane region" description="Helical" evidence="2">
    <location>
        <begin position="325"/>
        <end position="341"/>
    </location>
</feature>
<feature type="transmembrane region" description="Helical" evidence="2">
    <location>
        <begin position="348"/>
        <end position="370"/>
    </location>
</feature>
<name>A0A1C6RBE4_9ACTN</name>
<protein>
    <submittedName>
        <fullName evidence="3">Low temperature requirement protein LtrA</fullName>
    </submittedName>
</protein>
<feature type="transmembrane region" description="Helical" evidence="2">
    <location>
        <begin position="376"/>
        <end position="393"/>
    </location>
</feature>
<keyword evidence="2" id="KW-0472">Membrane</keyword>
<dbReference type="PANTHER" id="PTHR36840:SF1">
    <property type="entry name" value="BLL5714 PROTEIN"/>
    <property type="match status" value="1"/>
</dbReference>
<keyword evidence="2" id="KW-1133">Transmembrane helix</keyword>
<dbReference type="Pfam" id="PF06772">
    <property type="entry name" value="LtrA"/>
    <property type="match status" value="1"/>
</dbReference>
<sequence length="434" mass="47705">MVRLGQYWGKLTEDERQMTIGGSRGLLHGREGELLLDLVYVFVLTRFSQRLVEDFTTERRIILPEVGQTTLLLLALWLIWVHAAFVTSRVDPQRPVTQLLVVWTMFGSMIMAVTLPDAFGDRAVVFAVTYVAIQVGKPVILLLARRDRGRHSPARHLCWAALSAVPWIVGAVLFPQSPARGVLWTLAIALDYTGLVLGWLVPGLGRTGAEDWRLAGKHLAERYQQFIIITIGETILLTGVTFADKFTPDRVAPTVMSFATAVLMWRIYFHRAGTVFPAAIEAAPHPDRLVKSGYYTHLVMVTGILATGVGYALVIDQPRGHQDPLWLAVILGGPALFLAGRSRLEYEVFARVSPSRVIGLLTLVALTPAMVGRAPVIVATAAAVVLAGGYGVGRHTRMETPRRGALATALGGPQRMPPAEVEAARRQRRLRPRL</sequence>
<dbReference type="AlphaFoldDB" id="A0A1C6RBE4"/>
<feature type="transmembrane region" description="Helical" evidence="2">
    <location>
        <begin position="294"/>
        <end position="313"/>
    </location>
</feature>
<dbReference type="InterPro" id="IPR010640">
    <property type="entry name" value="Low_temperature_requirement_A"/>
</dbReference>
<feature type="transmembrane region" description="Helical" evidence="2">
    <location>
        <begin position="99"/>
        <end position="119"/>
    </location>
</feature>
<evidence type="ECO:0000313" key="3">
    <source>
        <dbReference type="EMBL" id="SCL14461.1"/>
    </source>
</evidence>
<accession>A0A1C6RBE4</accession>
<keyword evidence="2" id="KW-0812">Transmembrane</keyword>
<feature type="transmembrane region" description="Helical" evidence="2">
    <location>
        <begin position="66"/>
        <end position="87"/>
    </location>
</feature>
<feature type="transmembrane region" description="Helical" evidence="2">
    <location>
        <begin position="125"/>
        <end position="144"/>
    </location>
</feature>
<feature type="transmembrane region" description="Helical" evidence="2">
    <location>
        <begin position="156"/>
        <end position="175"/>
    </location>
</feature>
<dbReference type="EMBL" id="FMHV01000002">
    <property type="protein sequence ID" value="SCL14461.1"/>
    <property type="molecule type" value="Genomic_DNA"/>
</dbReference>
<gene>
    <name evidence="3" type="ORF">GA0070624_0429</name>
</gene>
<dbReference type="Proteomes" id="UP000199413">
    <property type="component" value="Unassembled WGS sequence"/>
</dbReference>